<proteinExistence type="predicted"/>
<dbReference type="KEGG" id="sdd:D9753_35000"/>
<feature type="compositionally biased region" description="Basic and acidic residues" evidence="1">
    <location>
        <begin position="26"/>
        <end position="39"/>
    </location>
</feature>
<keyword evidence="3" id="KW-1185">Reference proteome</keyword>
<name>A0A3G2JQN1_9ACTN</name>
<gene>
    <name evidence="2" type="ORF">D9753_35000</name>
</gene>
<dbReference type="EMBL" id="CP033073">
    <property type="protein sequence ID" value="AYN43232.1"/>
    <property type="molecule type" value="Genomic_DNA"/>
</dbReference>
<dbReference type="Proteomes" id="UP000268329">
    <property type="component" value="Chromosome"/>
</dbReference>
<feature type="compositionally biased region" description="Low complexity" evidence="1">
    <location>
        <begin position="40"/>
        <end position="50"/>
    </location>
</feature>
<sequence length="73" mass="7432">MNGAGRQPFPGEAQHGTDDTATSEKGMSETPDRPTRPERTAGAGRRSAGAVTIRAAAGDPVAGRRTTAPGDDL</sequence>
<dbReference type="AlphaFoldDB" id="A0A3G2JQN1"/>
<feature type="region of interest" description="Disordered" evidence="1">
    <location>
        <begin position="1"/>
        <end position="73"/>
    </location>
</feature>
<reference evidence="2 3" key="1">
    <citation type="submission" date="2018-10" db="EMBL/GenBank/DDBJ databases">
        <title>The genome of Streptomyces dangxiongensis Z022.</title>
        <authorList>
            <person name="Zhang B."/>
        </authorList>
    </citation>
    <scope>NUCLEOTIDE SEQUENCE [LARGE SCALE GENOMIC DNA]</scope>
    <source>
        <strain evidence="2 3">Z022</strain>
    </source>
</reference>
<accession>A0A3G2JQN1</accession>
<organism evidence="2 3">
    <name type="scientific">Streptomyces dangxiongensis</name>
    <dbReference type="NCBI Taxonomy" id="1442032"/>
    <lineage>
        <taxon>Bacteria</taxon>
        <taxon>Bacillati</taxon>
        <taxon>Actinomycetota</taxon>
        <taxon>Actinomycetes</taxon>
        <taxon>Kitasatosporales</taxon>
        <taxon>Streptomycetaceae</taxon>
        <taxon>Streptomyces</taxon>
    </lineage>
</organism>
<protein>
    <submittedName>
        <fullName evidence="2">Uncharacterized protein</fullName>
    </submittedName>
</protein>
<evidence type="ECO:0000313" key="3">
    <source>
        <dbReference type="Proteomes" id="UP000268329"/>
    </source>
</evidence>
<evidence type="ECO:0000313" key="2">
    <source>
        <dbReference type="EMBL" id="AYN43232.1"/>
    </source>
</evidence>
<evidence type="ECO:0000256" key="1">
    <source>
        <dbReference type="SAM" id="MobiDB-lite"/>
    </source>
</evidence>